<dbReference type="SUPFAM" id="SSF55729">
    <property type="entry name" value="Acyl-CoA N-acyltransferases (Nat)"/>
    <property type="match status" value="1"/>
</dbReference>
<dbReference type="HOGENOM" id="CLU_099453_1_0_11"/>
<name>E1QYJ5_OLSUV</name>
<dbReference type="CDD" id="cd04301">
    <property type="entry name" value="NAT_SF"/>
    <property type="match status" value="1"/>
</dbReference>
<dbReference type="OrthoDB" id="9798587at2"/>
<sequence length="189" mass="20741">MPNTDPPSKGLLDGAKEKEALRLSKRKGHNLLVRELCDSDLPALLKLCLGNPQYYAYLGEGPTIESLAAEMGELPPGCAPDRKSCLGFFDVEGALIAVLDLVRGYPVERCAFIGFFMVDASRQGVGLGSRLITRLLERLHSEGFVRVRLAYVEGNEQSRRFWERCGFTVAGIPTEQGAFAVVPMERALP</sequence>
<dbReference type="Gene3D" id="3.40.630.30">
    <property type="match status" value="1"/>
</dbReference>
<evidence type="ECO:0000313" key="3">
    <source>
        <dbReference type="Proteomes" id="UP000000333"/>
    </source>
</evidence>
<evidence type="ECO:0000259" key="1">
    <source>
        <dbReference type="PROSITE" id="PS51186"/>
    </source>
</evidence>
<feature type="domain" description="N-acetyltransferase" evidence="1">
    <location>
        <begin position="31"/>
        <end position="189"/>
    </location>
</feature>
<dbReference type="STRING" id="633147.Olsu_0335"/>
<organism evidence="2 3">
    <name type="scientific">Olsenella uli (strain ATCC 49627 / DSM 7084 / CCUG 31166 / CIP 109912 / JCM 12494 / LMG 11480 / NCIMB 702895 / VPI D76D-27C)</name>
    <name type="common">Lactobacillus uli</name>
    <dbReference type="NCBI Taxonomy" id="633147"/>
    <lineage>
        <taxon>Bacteria</taxon>
        <taxon>Bacillati</taxon>
        <taxon>Actinomycetota</taxon>
        <taxon>Coriobacteriia</taxon>
        <taxon>Coriobacteriales</taxon>
        <taxon>Atopobiaceae</taxon>
        <taxon>Olsenella</taxon>
    </lineage>
</organism>
<accession>E1QYJ5</accession>
<dbReference type="InterPro" id="IPR000182">
    <property type="entry name" value="GNAT_dom"/>
</dbReference>
<dbReference type="AlphaFoldDB" id="E1QYJ5"/>
<gene>
    <name evidence="2" type="ordered locus">Olsu_0335</name>
</gene>
<proteinExistence type="predicted"/>
<dbReference type="eggNOG" id="COG1670">
    <property type="taxonomic scope" value="Bacteria"/>
</dbReference>
<keyword evidence="2" id="KW-0808">Transferase</keyword>
<dbReference type="Proteomes" id="UP000000333">
    <property type="component" value="Chromosome"/>
</dbReference>
<evidence type="ECO:0000313" key="2">
    <source>
        <dbReference type="EMBL" id="ADK67459.1"/>
    </source>
</evidence>
<dbReference type="EMBL" id="CP002106">
    <property type="protein sequence ID" value="ADK67459.1"/>
    <property type="molecule type" value="Genomic_DNA"/>
</dbReference>
<dbReference type="GO" id="GO:0016747">
    <property type="term" value="F:acyltransferase activity, transferring groups other than amino-acyl groups"/>
    <property type="evidence" value="ECO:0007669"/>
    <property type="project" value="InterPro"/>
</dbReference>
<reference evidence="2 3" key="1">
    <citation type="journal article" date="2010" name="Stand. Genomic Sci.">
        <title>Complete genome sequence of Olsenella uli type strain (VPI D76D-27C).</title>
        <authorList>
            <person name="Goker M."/>
            <person name="Held B."/>
            <person name="Lucas S."/>
            <person name="Nolan M."/>
            <person name="Yasawong M."/>
            <person name="Glavina Del Rio T."/>
            <person name="Tice H."/>
            <person name="Cheng J.F."/>
            <person name="Bruce D."/>
            <person name="Detter J.C."/>
            <person name="Tapia R."/>
            <person name="Han C."/>
            <person name="Goodwin L."/>
            <person name="Pitluck S."/>
            <person name="Liolios K."/>
            <person name="Ivanova N."/>
            <person name="Mavromatis K."/>
            <person name="Mikhailova N."/>
            <person name="Pati A."/>
            <person name="Chen A."/>
            <person name="Palaniappan K."/>
            <person name="Land M."/>
            <person name="Hauser L."/>
            <person name="Chang Y.J."/>
            <person name="Jeffries C.D."/>
            <person name="Rohde M."/>
            <person name="Sikorski J."/>
            <person name="Pukall R."/>
            <person name="Woyke T."/>
            <person name="Bristow J."/>
            <person name="Eisen J.A."/>
            <person name="Markowitz V."/>
            <person name="Hugenholtz P."/>
            <person name="Kyrpides N.C."/>
            <person name="Klenk H.P."/>
            <person name="Lapidus A."/>
        </authorList>
    </citation>
    <scope>NUCLEOTIDE SEQUENCE [LARGE SCALE GENOMIC DNA]</scope>
    <source>
        <strain evidence="3">ATCC 49627 / DSM 7084 / CIP 109912 / JCM 12494 / NCIMB 702895 / VPI D76D-27C</strain>
    </source>
</reference>
<protein>
    <submittedName>
        <fullName evidence="2">GCN5-related N-acetyltransferase</fullName>
    </submittedName>
</protein>
<dbReference type="Pfam" id="PF00583">
    <property type="entry name" value="Acetyltransf_1"/>
    <property type="match status" value="1"/>
</dbReference>
<dbReference type="KEGG" id="ols:Olsu_0335"/>
<dbReference type="InterPro" id="IPR016181">
    <property type="entry name" value="Acyl_CoA_acyltransferase"/>
</dbReference>
<keyword evidence="3" id="KW-1185">Reference proteome</keyword>
<dbReference type="PROSITE" id="PS51186">
    <property type="entry name" value="GNAT"/>
    <property type="match status" value="1"/>
</dbReference>